<keyword evidence="2" id="KW-0808">Transferase</keyword>
<organism evidence="9 10">
    <name type="scientific">Klebsormidium nitens</name>
    <name type="common">Green alga</name>
    <name type="synonym">Ulothrix nitens</name>
    <dbReference type="NCBI Taxonomy" id="105231"/>
    <lineage>
        <taxon>Eukaryota</taxon>
        <taxon>Viridiplantae</taxon>
        <taxon>Streptophyta</taxon>
        <taxon>Klebsormidiophyceae</taxon>
        <taxon>Klebsormidiales</taxon>
        <taxon>Klebsormidiaceae</taxon>
        <taxon>Klebsormidium</taxon>
    </lineage>
</organism>
<feature type="region of interest" description="Disordered" evidence="7">
    <location>
        <begin position="374"/>
        <end position="412"/>
    </location>
</feature>
<evidence type="ECO:0000256" key="3">
    <source>
        <dbReference type="ARBA" id="ARBA00022741"/>
    </source>
</evidence>
<feature type="domain" description="Protein kinase" evidence="8">
    <location>
        <begin position="61"/>
        <end position="329"/>
    </location>
</feature>
<keyword evidence="5 6" id="KW-0067">ATP-binding</keyword>
<keyword evidence="1" id="KW-0723">Serine/threonine-protein kinase</keyword>
<dbReference type="EMBL" id="DF238009">
    <property type="protein sequence ID" value="GAQ92580.1"/>
    <property type="molecule type" value="Genomic_DNA"/>
</dbReference>
<feature type="binding site" evidence="6">
    <location>
        <position position="88"/>
    </location>
    <ligand>
        <name>ATP</name>
        <dbReference type="ChEBI" id="CHEBI:30616"/>
    </ligand>
</feature>
<sequence>MDDEEDAERDAATVTELQAEEENEGFKQMLAEWKAHLEQKQNLSKARRVARAAQELQRDELEKGARIGQGGFGVVYEGRWQGTPVAIKELPYGGDLSEEEKRAFRDEAALHADLRHPHVVLVFGTCTDQSPFYIVMELMRGGSLLRLIRDRFRSLGGQHREMPFPIEVAQSIMLQIARAMVFLHSRDIIHRDLKAANILVTVVDEASGACTVKVADFGLATIKTATSLHRTKAGTCRWMAPEISDDQPYSEKTDVYSFAMICVEILTGMVPFINIKSENAVIKAVDRGERPTLPERCPDELRVLLSNCWHQDHRARPDFRQICTQLERLAAQELPESGAGKGLEGPDVGAAPASASSPLDVSTEFTAVLLDSLQIERPGQESPTATEGLGAKGDLRSFPRPLSRPVPEGPSPEEQYLLACQSESIDDQAQAIGYYTQAAEQGLPKAQFEMGNRYLAGSGVRFDEKLAVKWFEKAANHGHIGAQFAMARCLELGKGTPRALSQASHWYAGAAKAWGLHEMTEWFLGKPHATLGEALKVDRFRLPLLPKIFEMKVVNLQGCSLDSMALAAALERGSFTALE</sequence>
<dbReference type="SUPFAM" id="SSF81901">
    <property type="entry name" value="HCP-like"/>
    <property type="match status" value="1"/>
</dbReference>
<name>A0A1Y1INY2_KLENI</name>
<evidence type="ECO:0000256" key="1">
    <source>
        <dbReference type="ARBA" id="ARBA00022527"/>
    </source>
</evidence>
<evidence type="ECO:0000256" key="7">
    <source>
        <dbReference type="SAM" id="MobiDB-lite"/>
    </source>
</evidence>
<dbReference type="GO" id="GO:0007165">
    <property type="term" value="P:signal transduction"/>
    <property type="evidence" value="ECO:0000318"/>
    <property type="project" value="GO_Central"/>
</dbReference>
<dbReference type="InterPro" id="IPR017441">
    <property type="entry name" value="Protein_kinase_ATP_BS"/>
</dbReference>
<dbReference type="PROSITE" id="PS00108">
    <property type="entry name" value="PROTEIN_KINASE_ST"/>
    <property type="match status" value="1"/>
</dbReference>
<dbReference type="InterPro" id="IPR011009">
    <property type="entry name" value="Kinase-like_dom_sf"/>
</dbReference>
<keyword evidence="10" id="KW-1185">Reference proteome</keyword>
<reference evidence="9 10" key="1">
    <citation type="journal article" date="2014" name="Nat. Commun.">
        <title>Klebsormidium flaccidum genome reveals primary factors for plant terrestrial adaptation.</title>
        <authorList>
            <person name="Hori K."/>
            <person name="Maruyama F."/>
            <person name="Fujisawa T."/>
            <person name="Togashi T."/>
            <person name="Yamamoto N."/>
            <person name="Seo M."/>
            <person name="Sato S."/>
            <person name="Yamada T."/>
            <person name="Mori H."/>
            <person name="Tajima N."/>
            <person name="Moriyama T."/>
            <person name="Ikeuchi M."/>
            <person name="Watanabe M."/>
            <person name="Wada H."/>
            <person name="Kobayashi K."/>
            <person name="Saito M."/>
            <person name="Masuda T."/>
            <person name="Sasaki-Sekimoto Y."/>
            <person name="Mashiguchi K."/>
            <person name="Awai K."/>
            <person name="Shimojima M."/>
            <person name="Masuda S."/>
            <person name="Iwai M."/>
            <person name="Nobusawa T."/>
            <person name="Narise T."/>
            <person name="Kondo S."/>
            <person name="Saito H."/>
            <person name="Sato R."/>
            <person name="Murakawa M."/>
            <person name="Ihara Y."/>
            <person name="Oshima-Yamada Y."/>
            <person name="Ohtaka K."/>
            <person name="Satoh M."/>
            <person name="Sonobe K."/>
            <person name="Ishii M."/>
            <person name="Ohtani R."/>
            <person name="Kanamori-Sato M."/>
            <person name="Honoki R."/>
            <person name="Miyazaki D."/>
            <person name="Mochizuki H."/>
            <person name="Umetsu J."/>
            <person name="Higashi K."/>
            <person name="Shibata D."/>
            <person name="Kamiya Y."/>
            <person name="Sato N."/>
            <person name="Nakamura Y."/>
            <person name="Tabata S."/>
            <person name="Ida S."/>
            <person name="Kurokawa K."/>
            <person name="Ohta H."/>
        </authorList>
    </citation>
    <scope>NUCLEOTIDE SEQUENCE [LARGE SCALE GENOMIC DNA]</scope>
    <source>
        <strain evidence="9 10">NIES-2285</strain>
    </source>
</reference>
<feature type="region of interest" description="Disordered" evidence="7">
    <location>
        <begin position="335"/>
        <end position="357"/>
    </location>
</feature>
<dbReference type="AlphaFoldDB" id="A0A1Y1INY2"/>
<dbReference type="SMART" id="SM00671">
    <property type="entry name" value="SEL1"/>
    <property type="match status" value="3"/>
</dbReference>
<keyword evidence="3 6" id="KW-0547">Nucleotide-binding</keyword>
<dbReference type="PROSITE" id="PS50011">
    <property type="entry name" value="PROTEIN_KINASE_DOM"/>
    <property type="match status" value="1"/>
</dbReference>
<dbReference type="InterPro" id="IPR008271">
    <property type="entry name" value="Ser/Thr_kinase_AS"/>
</dbReference>
<evidence type="ECO:0000313" key="10">
    <source>
        <dbReference type="Proteomes" id="UP000054558"/>
    </source>
</evidence>
<dbReference type="STRING" id="105231.A0A1Y1INY2"/>
<dbReference type="PANTHER" id="PTHR44329">
    <property type="entry name" value="SERINE/THREONINE-PROTEIN KINASE TNNI3K-RELATED"/>
    <property type="match status" value="1"/>
</dbReference>
<evidence type="ECO:0000313" key="9">
    <source>
        <dbReference type="EMBL" id="GAQ92580.1"/>
    </source>
</evidence>
<dbReference type="Pfam" id="PF07714">
    <property type="entry name" value="PK_Tyr_Ser-Thr"/>
    <property type="match status" value="1"/>
</dbReference>
<evidence type="ECO:0000256" key="2">
    <source>
        <dbReference type="ARBA" id="ARBA00022679"/>
    </source>
</evidence>
<dbReference type="SMART" id="SM00220">
    <property type="entry name" value="S_TKc"/>
    <property type="match status" value="1"/>
</dbReference>
<accession>A0A1Y1INY2</accession>
<feature type="non-terminal residue" evidence="9">
    <location>
        <position position="579"/>
    </location>
</feature>
<evidence type="ECO:0000256" key="4">
    <source>
        <dbReference type="ARBA" id="ARBA00022777"/>
    </source>
</evidence>
<dbReference type="PRINTS" id="PR00109">
    <property type="entry name" value="TYRKINASE"/>
</dbReference>
<protein>
    <recommendedName>
        <fullName evidence="8">Protein kinase domain-containing protein</fullName>
    </recommendedName>
</protein>
<gene>
    <name evidence="9" type="ORF">KFL_010600040</name>
</gene>
<keyword evidence="4" id="KW-0418">Kinase</keyword>
<dbReference type="Pfam" id="PF08238">
    <property type="entry name" value="Sel1"/>
    <property type="match status" value="3"/>
</dbReference>
<proteinExistence type="predicted"/>
<dbReference type="InterPro" id="IPR006597">
    <property type="entry name" value="Sel1-like"/>
</dbReference>
<dbReference type="PROSITE" id="PS00107">
    <property type="entry name" value="PROTEIN_KINASE_ATP"/>
    <property type="match status" value="1"/>
</dbReference>
<dbReference type="GO" id="GO:0004674">
    <property type="term" value="F:protein serine/threonine kinase activity"/>
    <property type="evidence" value="ECO:0000318"/>
    <property type="project" value="GO_Central"/>
</dbReference>
<evidence type="ECO:0000256" key="5">
    <source>
        <dbReference type="ARBA" id="ARBA00022840"/>
    </source>
</evidence>
<dbReference type="OMA" id="PELICTQ"/>
<dbReference type="Proteomes" id="UP000054558">
    <property type="component" value="Unassembled WGS sequence"/>
</dbReference>
<dbReference type="InterPro" id="IPR051681">
    <property type="entry name" value="Ser/Thr_Kinases-Pseudokinases"/>
</dbReference>
<evidence type="ECO:0000259" key="8">
    <source>
        <dbReference type="PROSITE" id="PS50011"/>
    </source>
</evidence>
<dbReference type="SUPFAM" id="SSF56112">
    <property type="entry name" value="Protein kinase-like (PK-like)"/>
    <property type="match status" value="1"/>
</dbReference>
<dbReference type="CDD" id="cd13999">
    <property type="entry name" value="STKc_MAP3K-like"/>
    <property type="match status" value="1"/>
</dbReference>
<dbReference type="OrthoDB" id="676979at2759"/>
<feature type="region of interest" description="Disordered" evidence="7">
    <location>
        <begin position="1"/>
        <end position="23"/>
    </location>
</feature>
<evidence type="ECO:0000256" key="6">
    <source>
        <dbReference type="PROSITE-ProRule" id="PRU10141"/>
    </source>
</evidence>
<dbReference type="PANTHER" id="PTHR44329:SF260">
    <property type="entry name" value="PROTEIN KINASE DOMAIN-CONTAINING PROTEIN"/>
    <property type="match status" value="1"/>
</dbReference>
<dbReference type="Gene3D" id="1.10.510.10">
    <property type="entry name" value="Transferase(Phosphotransferase) domain 1"/>
    <property type="match status" value="1"/>
</dbReference>
<dbReference type="InterPro" id="IPR011990">
    <property type="entry name" value="TPR-like_helical_dom_sf"/>
</dbReference>
<dbReference type="InterPro" id="IPR001245">
    <property type="entry name" value="Ser-Thr/Tyr_kinase_cat_dom"/>
</dbReference>
<dbReference type="GO" id="GO:0005524">
    <property type="term" value="F:ATP binding"/>
    <property type="evidence" value="ECO:0007669"/>
    <property type="project" value="UniProtKB-UniRule"/>
</dbReference>
<dbReference type="InterPro" id="IPR000719">
    <property type="entry name" value="Prot_kinase_dom"/>
</dbReference>
<dbReference type="Gene3D" id="1.25.40.10">
    <property type="entry name" value="Tetratricopeptide repeat domain"/>
    <property type="match status" value="1"/>
</dbReference>